<dbReference type="Pfam" id="PF00133">
    <property type="entry name" value="tRNA-synt_1"/>
    <property type="match status" value="2"/>
</dbReference>
<feature type="domain" description="Valyl-tRNA synthetase tRNA-binding arm" evidence="14">
    <location>
        <begin position="794"/>
        <end position="857"/>
    </location>
</feature>
<dbReference type="NCBIfam" id="TIGR00422">
    <property type="entry name" value="valS"/>
    <property type="match status" value="1"/>
</dbReference>
<comment type="function">
    <text evidence="11">Catalyzes the attachment of valine to tRNA(Val). As ValRS can inadvertently accommodate and process structurally similar amino acids such as threonine, to avoid such errors, it has a 'posttransfer' editing activity that hydrolyzes mischarged Thr-tRNA(Val) in a tRNA-dependent manner.</text>
</comment>
<keyword evidence="8 11" id="KW-0175">Coiled coil</keyword>
<comment type="caution">
    <text evidence="15">The sequence shown here is derived from an EMBL/GenBank/DDBJ whole genome shotgun (WGS) entry which is preliminary data.</text>
</comment>
<dbReference type="InterPro" id="IPR019499">
    <property type="entry name" value="Val-tRNA_synth_tRNA-bd"/>
</dbReference>
<dbReference type="InterPro" id="IPR001412">
    <property type="entry name" value="aa-tRNA-synth_I_CS"/>
</dbReference>
<dbReference type="Proteomes" id="UP000315938">
    <property type="component" value="Unassembled WGS sequence"/>
</dbReference>
<feature type="binding site" evidence="11">
    <location>
        <position position="517"/>
    </location>
    <ligand>
        <name>ATP</name>
        <dbReference type="ChEBI" id="CHEBI:30616"/>
    </ligand>
</feature>
<evidence type="ECO:0000259" key="14">
    <source>
        <dbReference type="Pfam" id="PF10458"/>
    </source>
</evidence>
<dbReference type="GO" id="GO:0002161">
    <property type="term" value="F:aminoacyl-tRNA deacylase activity"/>
    <property type="evidence" value="ECO:0007669"/>
    <property type="project" value="InterPro"/>
</dbReference>
<dbReference type="InterPro" id="IPR033705">
    <property type="entry name" value="Anticodon_Ia_Val"/>
</dbReference>
<dbReference type="SUPFAM" id="SSF47323">
    <property type="entry name" value="Anticodon-binding domain of a subclass of class I aminoacyl-tRNA synthetases"/>
    <property type="match status" value="1"/>
</dbReference>
<dbReference type="InterPro" id="IPR009008">
    <property type="entry name" value="Val/Leu/Ile-tRNA-synth_edit"/>
</dbReference>
<dbReference type="AlphaFoldDB" id="A0A553III9"/>
<keyword evidence="7 11" id="KW-0648">Protein biosynthesis</keyword>
<dbReference type="GO" id="GO:0005524">
    <property type="term" value="F:ATP binding"/>
    <property type="evidence" value="ECO:0007669"/>
    <property type="project" value="UniProtKB-UniRule"/>
</dbReference>
<dbReference type="SUPFAM" id="SSF46589">
    <property type="entry name" value="tRNA-binding arm"/>
    <property type="match status" value="1"/>
</dbReference>
<dbReference type="InterPro" id="IPR002300">
    <property type="entry name" value="aa-tRNA-synth_Ia"/>
</dbReference>
<evidence type="ECO:0000313" key="16">
    <source>
        <dbReference type="Proteomes" id="UP000315938"/>
    </source>
</evidence>
<evidence type="ECO:0000256" key="8">
    <source>
        <dbReference type="ARBA" id="ARBA00023054"/>
    </source>
</evidence>
<dbReference type="Pfam" id="PF10458">
    <property type="entry name" value="Val_tRNA-synt_C"/>
    <property type="match status" value="1"/>
</dbReference>
<evidence type="ECO:0000256" key="5">
    <source>
        <dbReference type="ARBA" id="ARBA00022741"/>
    </source>
</evidence>
<dbReference type="PANTHER" id="PTHR11946:SF93">
    <property type="entry name" value="VALINE--TRNA LIGASE, CHLOROPLASTIC_MITOCHONDRIAL 2"/>
    <property type="match status" value="1"/>
</dbReference>
<dbReference type="GO" id="GO:0006438">
    <property type="term" value="P:valyl-tRNA aminoacylation"/>
    <property type="evidence" value="ECO:0007669"/>
    <property type="project" value="UniProtKB-UniRule"/>
</dbReference>
<evidence type="ECO:0000256" key="7">
    <source>
        <dbReference type="ARBA" id="ARBA00022917"/>
    </source>
</evidence>
<dbReference type="GO" id="GO:0005829">
    <property type="term" value="C:cytosol"/>
    <property type="evidence" value="ECO:0007669"/>
    <property type="project" value="TreeGrafter"/>
</dbReference>
<evidence type="ECO:0000256" key="11">
    <source>
        <dbReference type="HAMAP-Rule" id="MF_02004"/>
    </source>
</evidence>
<gene>
    <name evidence="11" type="primary">valS</name>
    <name evidence="15" type="ORF">FNV44_02910</name>
</gene>
<dbReference type="Gene3D" id="3.90.740.10">
    <property type="entry name" value="Valyl/Leucyl/Isoleucyl-tRNA synthetase, editing domain"/>
    <property type="match status" value="1"/>
</dbReference>
<keyword evidence="4 11" id="KW-0436">Ligase</keyword>
<dbReference type="CDD" id="cd00817">
    <property type="entry name" value="ValRS_core"/>
    <property type="match status" value="1"/>
</dbReference>
<dbReference type="SUPFAM" id="SSF52374">
    <property type="entry name" value="Nucleotidylyl transferase"/>
    <property type="match status" value="1"/>
</dbReference>
<dbReference type="Gene3D" id="1.10.287.380">
    <property type="entry name" value="Valyl-tRNA synthetase, C-terminal domain"/>
    <property type="match status" value="1"/>
</dbReference>
<dbReference type="PROSITE" id="PS00178">
    <property type="entry name" value="AA_TRNA_LIGASE_I"/>
    <property type="match status" value="1"/>
</dbReference>
<dbReference type="EMBL" id="VKID01000001">
    <property type="protein sequence ID" value="TRY00011.1"/>
    <property type="molecule type" value="Genomic_DNA"/>
</dbReference>
<keyword evidence="6 11" id="KW-0067">ATP-binding</keyword>
<comment type="domain">
    <text evidence="11">The C-terminal coiled-coil domain is crucial for aminoacylation activity.</text>
</comment>
<dbReference type="GO" id="GO:0004832">
    <property type="term" value="F:valine-tRNA ligase activity"/>
    <property type="evidence" value="ECO:0007669"/>
    <property type="project" value="UniProtKB-UniRule"/>
</dbReference>
<dbReference type="InterPro" id="IPR037118">
    <property type="entry name" value="Val-tRNA_synth_C_sf"/>
</dbReference>
<dbReference type="PANTHER" id="PTHR11946">
    <property type="entry name" value="VALYL-TRNA SYNTHETASES"/>
    <property type="match status" value="1"/>
</dbReference>
<comment type="subcellular location">
    <subcellularLocation>
        <location evidence="1 11">Cytoplasm</location>
    </subcellularLocation>
</comment>
<reference evidence="15 16" key="1">
    <citation type="submission" date="2019-07" db="EMBL/GenBank/DDBJ databases">
        <title>Genome sequence of Acholeplasma laidlawii strain with increased resistance to erythromycin.</title>
        <authorList>
            <person name="Medvedeva E.S."/>
            <person name="Baranova N.B."/>
            <person name="Siniagina M.N."/>
            <person name="Mouzykantov A."/>
            <person name="Chernova O.A."/>
            <person name="Chernov V.M."/>
        </authorList>
    </citation>
    <scope>NUCLEOTIDE SEQUENCE [LARGE SCALE GENOMIC DNA]</scope>
    <source>
        <strain evidence="15 16">PG8REry</strain>
    </source>
</reference>
<evidence type="ECO:0000259" key="12">
    <source>
        <dbReference type="Pfam" id="PF00133"/>
    </source>
</evidence>
<dbReference type="FunFam" id="3.40.50.620:FF:000032">
    <property type="entry name" value="Valine--tRNA ligase"/>
    <property type="match status" value="1"/>
</dbReference>
<dbReference type="InterPro" id="IPR013155">
    <property type="entry name" value="M/V/L/I-tRNA-synth_anticd-bd"/>
</dbReference>
<protein>
    <recommendedName>
        <fullName evidence="11">Valine--tRNA ligase</fullName>
        <ecNumber evidence="11">6.1.1.9</ecNumber>
    </recommendedName>
    <alternativeName>
        <fullName evidence="11">Valyl-tRNA synthetase</fullName>
        <shortName evidence="11">ValRS</shortName>
    </alternativeName>
</protein>
<dbReference type="InterPro" id="IPR009080">
    <property type="entry name" value="tRNAsynth_Ia_anticodon-bd"/>
</dbReference>
<dbReference type="FunFam" id="3.40.50.620:FF:000098">
    <property type="entry name" value="Valine--tRNA ligase"/>
    <property type="match status" value="1"/>
</dbReference>
<accession>A0A553III9</accession>
<evidence type="ECO:0000256" key="9">
    <source>
        <dbReference type="ARBA" id="ARBA00023146"/>
    </source>
</evidence>
<evidence type="ECO:0000256" key="4">
    <source>
        <dbReference type="ARBA" id="ARBA00022598"/>
    </source>
</evidence>
<evidence type="ECO:0000256" key="10">
    <source>
        <dbReference type="ARBA" id="ARBA00047552"/>
    </source>
</evidence>
<feature type="coiled-coil region" evidence="11">
    <location>
        <begin position="792"/>
        <end position="819"/>
    </location>
</feature>
<evidence type="ECO:0000256" key="2">
    <source>
        <dbReference type="ARBA" id="ARBA00011245"/>
    </source>
</evidence>
<keyword evidence="3 11" id="KW-0963">Cytoplasm</keyword>
<dbReference type="Gene3D" id="1.10.730.10">
    <property type="entry name" value="Isoleucyl-tRNA Synthetase, Domain 1"/>
    <property type="match status" value="1"/>
</dbReference>
<feature type="domain" description="Aminoacyl-tRNA synthetase class Ia" evidence="12">
    <location>
        <begin position="425"/>
        <end position="552"/>
    </location>
</feature>
<dbReference type="HAMAP" id="MF_02004">
    <property type="entry name" value="Val_tRNA_synth_type1"/>
    <property type="match status" value="1"/>
</dbReference>
<dbReference type="Pfam" id="PF08264">
    <property type="entry name" value="Anticodon_1"/>
    <property type="match status" value="1"/>
</dbReference>
<dbReference type="SUPFAM" id="SSF50677">
    <property type="entry name" value="ValRS/IleRS/LeuRS editing domain"/>
    <property type="match status" value="1"/>
</dbReference>
<dbReference type="InterPro" id="IPR002303">
    <property type="entry name" value="Valyl-tRNA_ligase"/>
</dbReference>
<feature type="domain" description="Methionyl/Valyl/Leucyl/Isoleucyl-tRNA synthetase anticodon-binding" evidence="13">
    <location>
        <begin position="595"/>
        <end position="736"/>
    </location>
</feature>
<evidence type="ECO:0000256" key="3">
    <source>
        <dbReference type="ARBA" id="ARBA00022490"/>
    </source>
</evidence>
<organism evidence="15 16">
    <name type="scientific">Acholeplasma laidlawii</name>
    <dbReference type="NCBI Taxonomy" id="2148"/>
    <lineage>
        <taxon>Bacteria</taxon>
        <taxon>Bacillati</taxon>
        <taxon>Mycoplasmatota</taxon>
        <taxon>Mollicutes</taxon>
        <taxon>Acholeplasmatales</taxon>
        <taxon>Acholeplasmataceae</taxon>
        <taxon>Acholeplasma</taxon>
    </lineage>
</organism>
<feature type="short sequence motif" description="'HIGH' region" evidence="11">
    <location>
        <begin position="46"/>
        <end position="56"/>
    </location>
</feature>
<comment type="subunit">
    <text evidence="2 11">Monomer.</text>
</comment>
<evidence type="ECO:0000256" key="1">
    <source>
        <dbReference type="ARBA" id="ARBA00004496"/>
    </source>
</evidence>
<keyword evidence="5 11" id="KW-0547">Nucleotide-binding</keyword>
<name>A0A553III9_ACHLA</name>
<dbReference type="CDD" id="cd07962">
    <property type="entry name" value="Anticodon_Ia_Val"/>
    <property type="match status" value="1"/>
</dbReference>
<evidence type="ECO:0000313" key="15">
    <source>
        <dbReference type="EMBL" id="TRY00011.1"/>
    </source>
</evidence>
<comment type="similarity">
    <text evidence="11">Belongs to the class-I aminoacyl-tRNA synthetase family. ValS type 1 subfamily.</text>
</comment>
<proteinExistence type="inferred from homology"/>
<comment type="domain">
    <text evidence="11">ValRS has two distinct active sites: one for aminoacylation and one for editing. The misactivated threonine is translocated from the active site to the editing site.</text>
</comment>
<comment type="catalytic activity">
    <reaction evidence="10 11">
        <text>tRNA(Val) + L-valine + ATP = L-valyl-tRNA(Val) + AMP + diphosphate</text>
        <dbReference type="Rhea" id="RHEA:10704"/>
        <dbReference type="Rhea" id="RHEA-COMP:9672"/>
        <dbReference type="Rhea" id="RHEA-COMP:9708"/>
        <dbReference type="ChEBI" id="CHEBI:30616"/>
        <dbReference type="ChEBI" id="CHEBI:33019"/>
        <dbReference type="ChEBI" id="CHEBI:57762"/>
        <dbReference type="ChEBI" id="CHEBI:78442"/>
        <dbReference type="ChEBI" id="CHEBI:78537"/>
        <dbReference type="ChEBI" id="CHEBI:456215"/>
        <dbReference type="EC" id="6.1.1.9"/>
    </reaction>
</comment>
<dbReference type="EC" id="6.1.1.9" evidence="11"/>
<evidence type="ECO:0000256" key="6">
    <source>
        <dbReference type="ARBA" id="ARBA00022840"/>
    </source>
</evidence>
<dbReference type="Gene3D" id="3.40.50.620">
    <property type="entry name" value="HUPs"/>
    <property type="match status" value="3"/>
</dbReference>
<keyword evidence="9 11" id="KW-0030">Aminoacyl-tRNA synthetase</keyword>
<feature type="domain" description="Aminoacyl-tRNA synthetase class Ia" evidence="12">
    <location>
        <begin position="18"/>
        <end position="424"/>
    </location>
</feature>
<dbReference type="PRINTS" id="PR00986">
    <property type="entry name" value="TRNASYNTHVAL"/>
</dbReference>
<evidence type="ECO:0000259" key="13">
    <source>
        <dbReference type="Pfam" id="PF08264"/>
    </source>
</evidence>
<dbReference type="NCBIfam" id="NF004349">
    <property type="entry name" value="PRK05729.1"/>
    <property type="match status" value="1"/>
</dbReference>
<feature type="short sequence motif" description="'KMSKS' region" evidence="11">
    <location>
        <begin position="514"/>
        <end position="518"/>
    </location>
</feature>
<sequence length="859" mass="100848">MKTELQTKYDFKSVEEGRYDFWLKEGFFESGKDLNKTPFTVVIPPPNVTGKLHLGHAWDTAIQDIIIRRKRMQGFDALYLPGMDHAGIATQARIDDRLKSQGISRYDLGREKYLVKAWEWKEEYSLHIRAQWKALGLSLDYTKERFTLDEKLNEAVNKVFITLYNKGWIYRGYRIINWDCQAKTALSNIEVEYEETQGNLYHFTYPFVDMDGGLTIATTRPETMFADQALMVHPEDERYKKYIGKLVYIPGTNTKIPVIEDDYVDKAFGSGVVKVTPAHDPNDYEVAKRHNLEMPLCMNEDGTMNELALKYVGQDRFECRKNVVKDLQALNLCPKVEPYTHQVGYSERTGVMVEPRLSLQWFVDMKGLTEQTLKMNQVNFVPERFKNTFENWLNNIQDWTISRQLWWGHRIPAWFKGDEVKVQVESPGVDWTQDEDVLDTWFSSALWPFSTLGWPNEDDPNFKRYYPTDVLVTGYDIIFFWVARMMFQGLEFTKKDPFKTVLLHGLIRDEQGRKMSKSLNNGVDPMDVIDKYGVDALRFFIVSNAAPGQDTRYDITKIESSWNFINKLWNITRFVSLNIKDKSLVIDEDRLNVFDKWILTRLSETITEADKYYERFEFNEASRVLTNFIWEEFANWYLEISKVSLQDPKIEQNTQAVLIYVLKDILKLLHPFLPFVTDKLYMDIFNENSVMIAQWPVVKYKFNQIDLVKEIQDVIVKVRNLRNEYQVAPSKPIDVTLEIKSMEMIEEVKLYENYLTKFLNTKALAYETSVDSSDMIFIAGTHINIYIEKSDMIDLEQEKASLLKQKDTLEKELERSKGLLSNVNFTSKAPQAKIDIEQRKYDDYKKQYDDVVEMLKKYV</sequence>
<dbReference type="InterPro" id="IPR010978">
    <property type="entry name" value="tRNA-bd_arm"/>
</dbReference>
<dbReference type="InterPro" id="IPR014729">
    <property type="entry name" value="Rossmann-like_a/b/a_fold"/>
</dbReference>